<dbReference type="CDD" id="cd12148">
    <property type="entry name" value="fungal_TF_MHR"/>
    <property type="match status" value="1"/>
</dbReference>
<dbReference type="Pfam" id="PF04082">
    <property type="entry name" value="Fungal_trans"/>
    <property type="match status" value="1"/>
</dbReference>
<feature type="region of interest" description="Disordered" evidence="6">
    <location>
        <begin position="60"/>
        <end position="80"/>
    </location>
</feature>
<dbReference type="AlphaFoldDB" id="A0AAD4CKT5"/>
<protein>
    <recommendedName>
        <fullName evidence="7">Xylanolytic transcriptional activator regulatory domain-containing protein</fullName>
    </recommendedName>
</protein>
<dbReference type="PANTHER" id="PTHR47171">
    <property type="entry name" value="FARA-RELATED"/>
    <property type="match status" value="1"/>
</dbReference>
<feature type="region of interest" description="Disordered" evidence="6">
    <location>
        <begin position="137"/>
        <end position="158"/>
    </location>
</feature>
<keyword evidence="9" id="KW-1185">Reference proteome</keyword>
<dbReference type="PANTHER" id="PTHR47171:SF6">
    <property type="entry name" value="SPECIFIC TRANSCRIPTION FACTOR, PUTATIVE (AFU_ORTHOLOGUE AFUA_2G06130)-RELATED"/>
    <property type="match status" value="1"/>
</dbReference>
<comment type="caution">
    <text evidence="8">The sequence shown here is derived from an EMBL/GenBank/DDBJ whole genome shotgun (WGS) entry which is preliminary data.</text>
</comment>
<dbReference type="GO" id="GO:0006351">
    <property type="term" value="P:DNA-templated transcription"/>
    <property type="evidence" value="ECO:0007669"/>
    <property type="project" value="InterPro"/>
</dbReference>
<feature type="domain" description="Xylanolytic transcriptional activator regulatory" evidence="7">
    <location>
        <begin position="250"/>
        <end position="317"/>
    </location>
</feature>
<dbReference type="InterPro" id="IPR052073">
    <property type="entry name" value="Amide_Lactam_Regulators"/>
</dbReference>
<proteinExistence type="predicted"/>
<evidence type="ECO:0000256" key="6">
    <source>
        <dbReference type="SAM" id="MobiDB-lite"/>
    </source>
</evidence>
<dbReference type="GO" id="GO:0008270">
    <property type="term" value="F:zinc ion binding"/>
    <property type="evidence" value="ECO:0007669"/>
    <property type="project" value="InterPro"/>
</dbReference>
<dbReference type="GO" id="GO:0003677">
    <property type="term" value="F:DNA binding"/>
    <property type="evidence" value="ECO:0007669"/>
    <property type="project" value="UniProtKB-KW"/>
</dbReference>
<keyword evidence="3" id="KW-0238">DNA-binding</keyword>
<gene>
    <name evidence="8" type="ORF">FE257_009795</name>
</gene>
<feature type="compositionally biased region" description="Polar residues" evidence="6">
    <location>
        <begin position="137"/>
        <end position="150"/>
    </location>
</feature>
<name>A0AAD4CKT5_ASPNN</name>
<keyword evidence="5" id="KW-0539">Nucleus</keyword>
<keyword evidence="4" id="KW-0804">Transcription</keyword>
<reference evidence="8" key="1">
    <citation type="journal article" date="2019" name="Beilstein J. Org. Chem.">
        <title>Nanangenines: drimane sesquiterpenoids as the dominant metabolite cohort of a novel Australian fungus, Aspergillus nanangensis.</title>
        <authorList>
            <person name="Lacey H.J."/>
            <person name="Gilchrist C.L.M."/>
            <person name="Crombie A."/>
            <person name="Kalaitzis J.A."/>
            <person name="Vuong D."/>
            <person name="Rutledge P.J."/>
            <person name="Turner P."/>
            <person name="Pitt J.I."/>
            <person name="Lacey E."/>
            <person name="Chooi Y.H."/>
            <person name="Piggott A.M."/>
        </authorList>
    </citation>
    <scope>NUCLEOTIDE SEQUENCE</scope>
    <source>
        <strain evidence="8">MST-FP2251</strain>
    </source>
</reference>
<evidence type="ECO:0000256" key="5">
    <source>
        <dbReference type="ARBA" id="ARBA00023242"/>
    </source>
</evidence>
<dbReference type="InterPro" id="IPR007219">
    <property type="entry name" value="XnlR_reg_dom"/>
</dbReference>
<accession>A0AAD4CKT5</accession>
<dbReference type="SMART" id="SM00906">
    <property type="entry name" value="Fungal_trans"/>
    <property type="match status" value="1"/>
</dbReference>
<keyword evidence="1" id="KW-0862">Zinc</keyword>
<evidence type="ECO:0000256" key="4">
    <source>
        <dbReference type="ARBA" id="ARBA00023163"/>
    </source>
</evidence>
<feature type="region of interest" description="Disordered" evidence="6">
    <location>
        <begin position="521"/>
        <end position="559"/>
    </location>
</feature>
<feature type="compositionally biased region" description="Polar residues" evidence="6">
    <location>
        <begin position="537"/>
        <end position="551"/>
    </location>
</feature>
<dbReference type="Proteomes" id="UP001194746">
    <property type="component" value="Unassembled WGS sequence"/>
</dbReference>
<evidence type="ECO:0000256" key="1">
    <source>
        <dbReference type="ARBA" id="ARBA00022833"/>
    </source>
</evidence>
<dbReference type="EMBL" id="VCAU01000059">
    <property type="protein sequence ID" value="KAF9887583.1"/>
    <property type="molecule type" value="Genomic_DNA"/>
</dbReference>
<reference evidence="8" key="2">
    <citation type="submission" date="2020-02" db="EMBL/GenBank/DDBJ databases">
        <authorList>
            <person name="Gilchrist C.L.M."/>
            <person name="Chooi Y.-H."/>
        </authorList>
    </citation>
    <scope>NUCLEOTIDE SEQUENCE</scope>
    <source>
        <strain evidence="8">MST-FP2251</strain>
    </source>
</reference>
<evidence type="ECO:0000313" key="8">
    <source>
        <dbReference type="EMBL" id="KAF9887583.1"/>
    </source>
</evidence>
<evidence type="ECO:0000256" key="3">
    <source>
        <dbReference type="ARBA" id="ARBA00023125"/>
    </source>
</evidence>
<evidence type="ECO:0000259" key="7">
    <source>
        <dbReference type="SMART" id="SM00906"/>
    </source>
</evidence>
<keyword evidence="2" id="KW-0805">Transcription regulation</keyword>
<sequence>MELTWLADTPQSRRRTRALRACPQCQRRKCLYFSHQKRCRHLGTENGTPLNQLLTTRHIEQNNGPDTSSPPPVNPSRSNYERGLEITMNPSPDTSRTERFVGDLNPEAMIREKLGVAHENQLRDRIGLWISSPNSTKLSENQEGYPNASTGRPAARSPTPESVACVLQQRYSSALKACERIPSSTRDQLISIYFARVNHILPLVDRESFLLNYRLAVALNEGFESDRITRIRALALLSLHCEGYEGAEAASMHLCQAIHQAQTVGLHLDRPGRISRELDLFWCLWTLDKMHACIGGRPVLFADRDIGAKKPGSRASESRTAFDIWLAISDLLSNVISFYRPTTDPMVGWETNFPTFEEIIGDNVRDDLDFATLGFLELFYHAVGILSCRYKLSDRPDGSKPSYIRQGLAAIRIHSIVATECPQGLPPLPILPYALALSMGVSYQHFRSSRLITHFDRAKASLEACCSLLEGLGVFWYSAEATARLGRKALHQIEEVKPEFYRNIQVSRDFSVLTAAADNSAPVEPIPASQGDPESFVNMSLPSASTETHSGADSLDPPSTFGFQNAEADGFADIDMLFGDFLDLSLPTNFWDPIYFTEDQGGS</sequence>
<evidence type="ECO:0000313" key="9">
    <source>
        <dbReference type="Proteomes" id="UP001194746"/>
    </source>
</evidence>
<evidence type="ECO:0000256" key="2">
    <source>
        <dbReference type="ARBA" id="ARBA00023015"/>
    </source>
</evidence>
<organism evidence="8 9">
    <name type="scientific">Aspergillus nanangensis</name>
    <dbReference type="NCBI Taxonomy" id="2582783"/>
    <lineage>
        <taxon>Eukaryota</taxon>
        <taxon>Fungi</taxon>
        <taxon>Dikarya</taxon>
        <taxon>Ascomycota</taxon>
        <taxon>Pezizomycotina</taxon>
        <taxon>Eurotiomycetes</taxon>
        <taxon>Eurotiomycetidae</taxon>
        <taxon>Eurotiales</taxon>
        <taxon>Aspergillaceae</taxon>
        <taxon>Aspergillus</taxon>
        <taxon>Aspergillus subgen. Circumdati</taxon>
    </lineage>
</organism>